<keyword evidence="2" id="KW-0732">Signal</keyword>
<evidence type="ECO:0000256" key="1">
    <source>
        <dbReference type="SAM" id="MobiDB-lite"/>
    </source>
</evidence>
<dbReference type="AlphaFoldDB" id="A0A2S7CUN0"/>
<dbReference type="Pfam" id="PF20148">
    <property type="entry name" value="DUF6531"/>
    <property type="match status" value="1"/>
</dbReference>
<organism evidence="4 5">
    <name type="scientific">Xanthomonas pisi</name>
    <dbReference type="NCBI Taxonomy" id="56457"/>
    <lineage>
        <taxon>Bacteria</taxon>
        <taxon>Pseudomonadati</taxon>
        <taxon>Pseudomonadota</taxon>
        <taxon>Gammaproteobacteria</taxon>
        <taxon>Lysobacterales</taxon>
        <taxon>Lysobacteraceae</taxon>
        <taxon>Xanthomonas</taxon>
    </lineage>
</organism>
<evidence type="ECO:0000259" key="3">
    <source>
        <dbReference type="Pfam" id="PF20148"/>
    </source>
</evidence>
<feature type="chain" id="PRO_5015772220" evidence="2">
    <location>
        <begin position="27"/>
        <end position="436"/>
    </location>
</feature>
<reference evidence="5" key="1">
    <citation type="submission" date="2016-08" db="EMBL/GenBank/DDBJ databases">
        <authorList>
            <person name="Merda D."/>
            <person name="Briand M."/>
            <person name="Taghouti G."/>
            <person name="Carrere S."/>
            <person name="Gouzy J."/>
            <person name="Portier P."/>
            <person name="Jacques M.-A."/>
            <person name="Fischer-Le Saux M."/>
        </authorList>
    </citation>
    <scope>NUCLEOTIDE SEQUENCE [LARGE SCALE GENOMIC DNA]</scope>
    <source>
        <strain evidence="5">CFBP4643</strain>
    </source>
</reference>
<proteinExistence type="predicted"/>
<dbReference type="Proteomes" id="UP000238191">
    <property type="component" value="Unassembled WGS sequence"/>
</dbReference>
<feature type="region of interest" description="Disordered" evidence="1">
    <location>
        <begin position="417"/>
        <end position="436"/>
    </location>
</feature>
<gene>
    <name evidence="4" type="ORF">XpiCFBP4643_21035</name>
</gene>
<evidence type="ECO:0000313" key="4">
    <source>
        <dbReference type="EMBL" id="PPU65307.1"/>
    </source>
</evidence>
<keyword evidence="5" id="KW-1185">Reference proteome</keyword>
<dbReference type="OrthoDB" id="9816400at2"/>
<evidence type="ECO:0000313" key="5">
    <source>
        <dbReference type="Proteomes" id="UP000238191"/>
    </source>
</evidence>
<feature type="signal peptide" evidence="2">
    <location>
        <begin position="1"/>
        <end position="26"/>
    </location>
</feature>
<accession>A0A2S7CUN0</accession>
<protein>
    <submittedName>
        <fullName evidence="4">RHS repeat protein</fullName>
    </submittedName>
</protein>
<sequence length="436" mass="46416">MLRKHWLAYAGVVVVALGFLPETASAAAVYICRSGTSSVSSQVPVWVRDCWWQDVPDSGGNAGVVSSPPTGGGAGGAYVTPPANTAIAGRDAQIKDACDVDQGQVTVGAPATVGNPIVLATGNKIEKEVDFLSGGDMGLQLSRTYNHYWTGAGLFGRQWISNFDYKLSTGTTVDSCYPRPGGGNCGLSGNVLYAWRPDGTTLKFTLNSELGGIYVTSGNRGWPRIAQRSDGKWVLTDENNATEVYSASGYVESVTNPYGIGWTYSYNGTLPTRVTHTSGRYVEFSWNGNQLIAVRDPAGNYYGYAYHANQFGSGLHRLASTSQPGDPATTTVYHYELSARPGALTGKSINGTRYSTFGYDSNGYAVSTQHNGLNKNTLAYTPGANGLLTVVSTNPLGKQATYVFQDGKHKETTGHPALIARRPMPPPATTATATWR</sequence>
<dbReference type="InterPro" id="IPR045351">
    <property type="entry name" value="DUF6531"/>
</dbReference>
<evidence type="ECO:0000256" key="2">
    <source>
        <dbReference type="SAM" id="SignalP"/>
    </source>
</evidence>
<comment type="caution">
    <text evidence="4">The sequence shown here is derived from an EMBL/GenBank/DDBJ whole genome shotgun (WGS) entry which is preliminary data.</text>
</comment>
<dbReference type="RefSeq" id="WP_052764946.1">
    <property type="nucleotide sequence ID" value="NZ_MDEI01000027.1"/>
</dbReference>
<name>A0A2S7CUN0_9XANT</name>
<dbReference type="EMBL" id="MDEI01000027">
    <property type="protein sequence ID" value="PPU65307.1"/>
    <property type="molecule type" value="Genomic_DNA"/>
</dbReference>
<feature type="domain" description="DUF6531" evidence="3">
    <location>
        <begin position="114"/>
        <end position="170"/>
    </location>
</feature>